<dbReference type="InterPro" id="IPR047146">
    <property type="entry name" value="Cyt_P450_E_CYP52_fungi"/>
</dbReference>
<dbReference type="GO" id="GO:0005506">
    <property type="term" value="F:iron ion binding"/>
    <property type="evidence" value="ECO:0007669"/>
    <property type="project" value="InterPro"/>
</dbReference>
<evidence type="ECO:0000256" key="3">
    <source>
        <dbReference type="ARBA" id="ARBA00022723"/>
    </source>
</evidence>
<dbReference type="InterPro" id="IPR001128">
    <property type="entry name" value="Cyt_P450"/>
</dbReference>
<keyword evidence="8" id="KW-1133">Transmembrane helix</keyword>
<dbReference type="Pfam" id="PF00067">
    <property type="entry name" value="p450"/>
    <property type="match status" value="1"/>
</dbReference>
<dbReference type="RefSeq" id="XP_031871500.1">
    <property type="nucleotide sequence ID" value="XM_032011807.1"/>
</dbReference>
<evidence type="ECO:0000256" key="6">
    <source>
        <dbReference type="ARBA" id="ARBA00023033"/>
    </source>
</evidence>
<evidence type="ECO:0000256" key="8">
    <source>
        <dbReference type="SAM" id="Phobius"/>
    </source>
</evidence>
<evidence type="ECO:0000256" key="4">
    <source>
        <dbReference type="ARBA" id="ARBA00023002"/>
    </source>
</evidence>
<evidence type="ECO:0000256" key="1">
    <source>
        <dbReference type="ARBA" id="ARBA00001971"/>
    </source>
</evidence>
<accession>A0A370TTL2</accession>
<comment type="caution">
    <text evidence="9">The sequence shown here is derived from an EMBL/GenBank/DDBJ whole genome shotgun (WGS) entry which is preliminary data.</text>
</comment>
<dbReference type="AlphaFoldDB" id="A0A370TTL2"/>
<dbReference type="SUPFAM" id="SSF48264">
    <property type="entry name" value="Cytochrome P450"/>
    <property type="match status" value="1"/>
</dbReference>
<dbReference type="InterPro" id="IPR036396">
    <property type="entry name" value="Cyt_P450_sf"/>
</dbReference>
<keyword evidence="10" id="KW-1185">Reference proteome</keyword>
<keyword evidence="7" id="KW-0349">Heme</keyword>
<dbReference type="PANTHER" id="PTHR24287">
    <property type="entry name" value="P450, PUTATIVE (EUROFUNG)-RELATED"/>
    <property type="match status" value="1"/>
</dbReference>
<evidence type="ECO:0000313" key="10">
    <source>
        <dbReference type="Proteomes" id="UP000254866"/>
    </source>
</evidence>
<dbReference type="PROSITE" id="PS00086">
    <property type="entry name" value="CYTOCHROME_P450"/>
    <property type="match status" value="1"/>
</dbReference>
<reference evidence="9 10" key="1">
    <citation type="journal article" date="2018" name="IMA Fungus">
        <title>IMA Genome-F 9: Draft genome sequence of Annulohypoxylon stygium, Aspergillus mulundensis, Berkeleyomyces basicola (syn. Thielaviopsis basicola), Ceratocystis smalleyi, two Cercospora beticola strains, Coleophoma cylindrospora, Fusarium fracticaudum, Phialophora cf. hyalina, and Morchella septimelata.</title>
        <authorList>
            <person name="Wingfield B.D."/>
            <person name="Bills G.F."/>
            <person name="Dong Y."/>
            <person name="Huang W."/>
            <person name="Nel W.J."/>
            <person name="Swalarsk-Parry B.S."/>
            <person name="Vaghefi N."/>
            <person name="Wilken P.M."/>
            <person name="An Z."/>
            <person name="de Beer Z.W."/>
            <person name="De Vos L."/>
            <person name="Chen L."/>
            <person name="Duong T.A."/>
            <person name="Gao Y."/>
            <person name="Hammerbacher A."/>
            <person name="Kikkert J.R."/>
            <person name="Li Y."/>
            <person name="Li H."/>
            <person name="Li K."/>
            <person name="Li Q."/>
            <person name="Liu X."/>
            <person name="Ma X."/>
            <person name="Naidoo K."/>
            <person name="Pethybridge S.J."/>
            <person name="Sun J."/>
            <person name="Steenkamp E.T."/>
            <person name="van der Nest M.A."/>
            <person name="van Wyk S."/>
            <person name="Wingfield M.J."/>
            <person name="Xiong C."/>
            <person name="Yue Q."/>
            <person name="Zhang X."/>
        </authorList>
    </citation>
    <scope>NUCLEOTIDE SEQUENCE [LARGE SCALE GENOMIC DNA]</scope>
    <source>
        <strain evidence="9 10">BP 5553</strain>
    </source>
</reference>
<dbReference type="PRINTS" id="PR00385">
    <property type="entry name" value="P450"/>
</dbReference>
<comment type="similarity">
    <text evidence="2 7">Belongs to the cytochrome P450 family.</text>
</comment>
<feature type="transmembrane region" description="Helical" evidence="8">
    <location>
        <begin position="20"/>
        <end position="38"/>
    </location>
</feature>
<dbReference type="PANTHER" id="PTHR24287:SF18">
    <property type="entry name" value="CYTOCHROME P450 MONOOXYGENASE APDE-RELATED"/>
    <property type="match status" value="1"/>
</dbReference>
<dbReference type="InterPro" id="IPR017972">
    <property type="entry name" value="Cyt_P450_CS"/>
</dbReference>
<dbReference type="Gene3D" id="1.10.630.10">
    <property type="entry name" value="Cytochrome P450"/>
    <property type="match status" value="1"/>
</dbReference>
<dbReference type="PRINTS" id="PR01239">
    <property type="entry name" value="EP450IICYP52"/>
</dbReference>
<dbReference type="OrthoDB" id="1470350at2759"/>
<keyword evidence="8" id="KW-0472">Membrane</keyword>
<dbReference type="GO" id="GO:0016712">
    <property type="term" value="F:oxidoreductase activity, acting on paired donors, with incorporation or reduction of molecular oxygen, reduced flavin or flavoprotein as one donor, and incorporation of one atom of oxygen"/>
    <property type="evidence" value="ECO:0007669"/>
    <property type="project" value="InterPro"/>
</dbReference>
<keyword evidence="4 7" id="KW-0560">Oxidoreductase</keyword>
<keyword evidence="6 7" id="KW-0503">Monooxygenase</keyword>
<dbReference type="GO" id="GO:0020037">
    <property type="term" value="F:heme binding"/>
    <property type="evidence" value="ECO:0007669"/>
    <property type="project" value="InterPro"/>
</dbReference>
<evidence type="ECO:0000313" key="9">
    <source>
        <dbReference type="EMBL" id="RDL38844.1"/>
    </source>
</evidence>
<evidence type="ECO:0008006" key="11">
    <source>
        <dbReference type="Google" id="ProtNLM"/>
    </source>
</evidence>
<name>A0A370TTL2_9HELO</name>
<dbReference type="GeneID" id="43596033"/>
<organism evidence="9 10">
    <name type="scientific">Venustampulla echinocandica</name>
    <dbReference type="NCBI Taxonomy" id="2656787"/>
    <lineage>
        <taxon>Eukaryota</taxon>
        <taxon>Fungi</taxon>
        <taxon>Dikarya</taxon>
        <taxon>Ascomycota</taxon>
        <taxon>Pezizomycotina</taxon>
        <taxon>Leotiomycetes</taxon>
        <taxon>Helotiales</taxon>
        <taxon>Pleuroascaceae</taxon>
        <taxon>Venustampulla</taxon>
    </lineage>
</organism>
<evidence type="ECO:0000256" key="2">
    <source>
        <dbReference type="ARBA" id="ARBA00010617"/>
    </source>
</evidence>
<dbReference type="EMBL" id="NPIC01000002">
    <property type="protein sequence ID" value="RDL38844.1"/>
    <property type="molecule type" value="Genomic_DNA"/>
</dbReference>
<dbReference type="STRING" id="2656787.A0A370TTL2"/>
<keyword evidence="8" id="KW-0812">Transmembrane</keyword>
<protein>
    <recommendedName>
        <fullName evidence="11">Cytochrome P450</fullName>
    </recommendedName>
</protein>
<keyword evidence="3 7" id="KW-0479">Metal-binding</keyword>
<dbReference type="CDD" id="cd11063">
    <property type="entry name" value="CYP52"/>
    <property type="match status" value="1"/>
</dbReference>
<proteinExistence type="inferred from homology"/>
<evidence type="ECO:0000256" key="5">
    <source>
        <dbReference type="ARBA" id="ARBA00023004"/>
    </source>
</evidence>
<gene>
    <name evidence="9" type="ORF">BP5553_03184</name>
</gene>
<dbReference type="InterPro" id="IPR002974">
    <property type="entry name" value="Cyt_P450_E_CYP52_ascomycetes"/>
</dbReference>
<dbReference type="Proteomes" id="UP000254866">
    <property type="component" value="Unassembled WGS sequence"/>
</dbReference>
<evidence type="ECO:0000256" key="7">
    <source>
        <dbReference type="RuleBase" id="RU000461"/>
    </source>
</evidence>
<comment type="cofactor">
    <cofactor evidence="1">
        <name>heme</name>
        <dbReference type="ChEBI" id="CHEBI:30413"/>
    </cofactor>
</comment>
<sequence length="521" mass="58430">MGVPVVPSLGAAAIAGEVGSLSLGIATLVIAFFIYNFIQTRREYEEDKAFGQKHGCMRMETVLPSSWPFALDVLKKQYDALPSQRLLAFQSQYFDEIGPNMRLALFGQDGYLTIDPKNIEAILSTHFEDWGLGSRRPGLYPLLGEGIFTQDGRPWRHSREILRRQFGRIQYQNLKVFDEHINDLISGLSAADDGIVDLQPFFFKFTLATTTDLIFGEAVGTLGDDAQDTFANNFDYASMVSALRLRLADFHWLYKTKKFKASCEVVKQYAAHFVAQALKDRENNGQESASERYPFILDLYEDLKDPALVRDQLVHVLIAGRDTTACLMSWAIFLLIRHPEVLAKLRSQIDSVIPDGQEITRAFIAKIPFLKCVINETHRLYPQLPVNVRVAVKTTILPSGGGPDGQSPVLIRKGTGCGWSTYHMHRLASLYGPDVNDFVPERWENTDLERKVGFGFMPFHGGPRVCLGKDFALSEASYAILKIVQTFPNLRLPPQIEMEKTGQERQSLTIVVTSAEGSLVI</sequence>
<keyword evidence="5 7" id="KW-0408">Iron</keyword>